<sequence length="65" mass="7412">MTDRLEEELAHITRAVEDLHEMVVDHGKRLDVMERRVELLMKRAAESDSASTGGIVLGDERPPHY</sequence>
<accession>A0A1N6GDK9</accession>
<organism evidence="1 2">
    <name type="scientific">Vannielia litorea</name>
    <dbReference type="NCBI Taxonomy" id="1217970"/>
    <lineage>
        <taxon>Bacteria</taxon>
        <taxon>Pseudomonadati</taxon>
        <taxon>Pseudomonadota</taxon>
        <taxon>Alphaproteobacteria</taxon>
        <taxon>Rhodobacterales</taxon>
        <taxon>Paracoccaceae</taxon>
        <taxon>Vannielia</taxon>
    </lineage>
</organism>
<name>A0A1N6GDK9_9RHOB</name>
<dbReference type="EMBL" id="FSRL01000001">
    <property type="protein sequence ID" value="SIO05591.1"/>
    <property type="molecule type" value="Genomic_DNA"/>
</dbReference>
<reference evidence="2" key="1">
    <citation type="submission" date="2016-11" db="EMBL/GenBank/DDBJ databases">
        <authorList>
            <person name="Varghese N."/>
            <person name="Submissions S."/>
        </authorList>
    </citation>
    <scope>NUCLEOTIDE SEQUENCE [LARGE SCALE GENOMIC DNA]</scope>
    <source>
        <strain evidence="2">DSM 29440</strain>
    </source>
</reference>
<dbReference type="InterPro" id="IPR007236">
    <property type="entry name" value="SlyX"/>
</dbReference>
<dbReference type="RefSeq" id="WP_074256423.1">
    <property type="nucleotide sequence ID" value="NZ_FSRL01000001.1"/>
</dbReference>
<evidence type="ECO:0000313" key="2">
    <source>
        <dbReference type="Proteomes" id="UP000184932"/>
    </source>
</evidence>
<dbReference type="Pfam" id="PF04102">
    <property type="entry name" value="SlyX"/>
    <property type="match status" value="1"/>
</dbReference>
<dbReference type="Proteomes" id="UP000184932">
    <property type="component" value="Unassembled WGS sequence"/>
</dbReference>
<dbReference type="STRING" id="1217970.SAMN05444002_2398"/>
<dbReference type="AlphaFoldDB" id="A0A1N6GDK9"/>
<evidence type="ECO:0000313" key="1">
    <source>
        <dbReference type="EMBL" id="SIO05591.1"/>
    </source>
</evidence>
<proteinExistence type="predicted"/>
<protein>
    <submittedName>
        <fullName evidence="1">SlyX protein</fullName>
    </submittedName>
</protein>
<gene>
    <name evidence="1" type="ORF">SAMN05444002_2398</name>
</gene>
<dbReference type="OrthoDB" id="285836at2"/>
<keyword evidence="2" id="KW-1185">Reference proteome</keyword>